<reference evidence="1 2" key="1">
    <citation type="submission" date="2021-03" db="EMBL/GenBank/DDBJ databases">
        <title>The complete genome sequence of Acetobacter sacchari TBRC 11175.</title>
        <authorList>
            <person name="Charoenyingcharoen P."/>
            <person name="Yukphan P."/>
        </authorList>
    </citation>
    <scope>NUCLEOTIDE SEQUENCE [LARGE SCALE GENOMIC DNA]</scope>
    <source>
        <strain evidence="1 2">TBRC 11175</strain>
    </source>
</reference>
<keyword evidence="2" id="KW-1185">Reference proteome</keyword>
<proteinExistence type="predicted"/>
<dbReference type="EMBL" id="JAFVMF010000010">
    <property type="protein sequence ID" value="MBO1360173.1"/>
    <property type="molecule type" value="Genomic_DNA"/>
</dbReference>
<gene>
    <name evidence="1" type="ORF">J2D73_10220</name>
</gene>
<evidence type="ECO:0000313" key="2">
    <source>
        <dbReference type="Proteomes" id="UP000664771"/>
    </source>
</evidence>
<comment type="caution">
    <text evidence="1">The sequence shown here is derived from an EMBL/GenBank/DDBJ whole genome shotgun (WGS) entry which is preliminary data.</text>
</comment>
<accession>A0ABS3LWA5</accession>
<dbReference type="RefSeq" id="WP_207881469.1">
    <property type="nucleotide sequence ID" value="NZ_JAFVMF010000010.1"/>
</dbReference>
<protein>
    <recommendedName>
        <fullName evidence="3">Transposase</fullName>
    </recommendedName>
</protein>
<sequence>MSERALIIRNDRYWIEQSVSTDMIRRVCRLTRDFAVTAELLGITIREAEAACEGWAKKPAMDGYKVPDRKKAWRRRDLIILGQMWNRGAQADEIAKTLKRSRSSVSGKRRSLGLPARIQVSREQAMAHHCALRKSALESAPDQILTWAQASVLTQQERRGRTWAVRACRYQVTVSSSPNSDKIRWNEAANIECAHRYFALQNHHIIADDFLLTSNSVRSHASLEECIPDSRRKRLAYFVAEDALDYIRTRNIFRRPCNILDDASFWTNSSLRRISRRARNSRKLRGIVDTYDLAA</sequence>
<evidence type="ECO:0000313" key="1">
    <source>
        <dbReference type="EMBL" id="MBO1360173.1"/>
    </source>
</evidence>
<evidence type="ECO:0008006" key="3">
    <source>
        <dbReference type="Google" id="ProtNLM"/>
    </source>
</evidence>
<dbReference type="Proteomes" id="UP000664771">
    <property type="component" value="Unassembled WGS sequence"/>
</dbReference>
<name>A0ABS3LWA5_9PROT</name>
<organism evidence="1 2">
    <name type="scientific">Acetobacter sacchari</name>
    <dbReference type="NCBI Taxonomy" id="2661687"/>
    <lineage>
        <taxon>Bacteria</taxon>
        <taxon>Pseudomonadati</taxon>
        <taxon>Pseudomonadota</taxon>
        <taxon>Alphaproteobacteria</taxon>
        <taxon>Acetobacterales</taxon>
        <taxon>Acetobacteraceae</taxon>
        <taxon>Acetobacter</taxon>
    </lineage>
</organism>